<dbReference type="SUPFAM" id="SSF55729">
    <property type="entry name" value="Acyl-CoA N-acyltransferases (Nat)"/>
    <property type="match status" value="1"/>
</dbReference>
<evidence type="ECO:0000313" key="4">
    <source>
        <dbReference type="EMBL" id="PJJ26859.1"/>
    </source>
</evidence>
<reference evidence="4 5" key="1">
    <citation type="submission" date="2017-11" db="EMBL/GenBank/DDBJ databases">
        <title>Understudied soil microbes with underappreciated capabilities: Untangling the Clostridium saccharolyticum group.</title>
        <authorList>
            <person name="Leschine S."/>
        </authorList>
    </citation>
    <scope>NUCLEOTIDE SEQUENCE [LARGE SCALE GENOMIC DNA]</scope>
    <source>
        <strain evidence="4 5">18A</strain>
    </source>
</reference>
<dbReference type="PROSITE" id="PS51186">
    <property type="entry name" value="GNAT"/>
    <property type="match status" value="1"/>
</dbReference>
<evidence type="ECO:0000313" key="5">
    <source>
        <dbReference type="Proteomes" id="UP000231092"/>
    </source>
</evidence>
<evidence type="ECO:0000256" key="1">
    <source>
        <dbReference type="ARBA" id="ARBA00022679"/>
    </source>
</evidence>
<dbReference type="PANTHER" id="PTHR43800:SF1">
    <property type="entry name" value="PEPTIDYL-LYSINE N-ACETYLTRANSFERASE YJAB"/>
    <property type="match status" value="1"/>
</dbReference>
<dbReference type="Pfam" id="PF13673">
    <property type="entry name" value="Acetyltransf_10"/>
    <property type="match status" value="1"/>
</dbReference>
<evidence type="ECO:0000256" key="2">
    <source>
        <dbReference type="ARBA" id="ARBA00023315"/>
    </source>
</evidence>
<dbReference type="GO" id="GO:0016747">
    <property type="term" value="F:acyltransferase activity, transferring groups other than amino-acyl groups"/>
    <property type="evidence" value="ECO:0007669"/>
    <property type="project" value="InterPro"/>
</dbReference>
<dbReference type="OrthoDB" id="88131at2"/>
<sequence>MSNIHTVINRNDNEINDLLNIWESAVAATHLFLSEDDIQAIKPDVIEGLKEIEHLYCYYDDNDTAHGFIGVANNKIEMLFINDKARGKGIGKKLIHYAVDHLNANFVDVNEQNDQGIGFYKHMGFHVISRSELDEQGRPFPILHLKLSDG</sequence>
<gene>
    <name evidence="4" type="ORF">H171_0303</name>
</gene>
<dbReference type="Gene3D" id="3.40.630.30">
    <property type="match status" value="1"/>
</dbReference>
<dbReference type="CDD" id="cd04301">
    <property type="entry name" value="NAT_SF"/>
    <property type="match status" value="1"/>
</dbReference>
<protein>
    <submittedName>
        <fullName evidence="4">Putative acetyltransferase</fullName>
    </submittedName>
</protein>
<keyword evidence="1 4" id="KW-0808">Transferase</keyword>
<dbReference type="EMBL" id="PGET01000001">
    <property type="protein sequence ID" value="PJJ26859.1"/>
    <property type="molecule type" value="Genomic_DNA"/>
</dbReference>
<comment type="caution">
    <text evidence="4">The sequence shown here is derived from an EMBL/GenBank/DDBJ whole genome shotgun (WGS) entry which is preliminary data.</text>
</comment>
<dbReference type="InterPro" id="IPR000182">
    <property type="entry name" value="GNAT_dom"/>
</dbReference>
<dbReference type="Proteomes" id="UP000231092">
    <property type="component" value="Unassembled WGS sequence"/>
</dbReference>
<dbReference type="AlphaFoldDB" id="A0A2M8Z089"/>
<dbReference type="InterPro" id="IPR016181">
    <property type="entry name" value="Acyl_CoA_acyltransferase"/>
</dbReference>
<feature type="domain" description="N-acetyltransferase" evidence="3">
    <location>
        <begin position="19"/>
        <end position="149"/>
    </location>
</feature>
<organism evidence="4 5">
    <name type="scientific">[Clostridium] celerecrescens 18A</name>
    <dbReference type="NCBI Taxonomy" id="1286362"/>
    <lineage>
        <taxon>Bacteria</taxon>
        <taxon>Bacillati</taxon>
        <taxon>Bacillota</taxon>
        <taxon>Clostridia</taxon>
        <taxon>Lachnospirales</taxon>
        <taxon>Lachnospiraceae</taxon>
        <taxon>Lacrimispora</taxon>
    </lineage>
</organism>
<accession>A0A2M8Z089</accession>
<name>A0A2M8Z089_9FIRM</name>
<proteinExistence type="predicted"/>
<keyword evidence="2" id="KW-0012">Acyltransferase</keyword>
<dbReference type="PANTHER" id="PTHR43800">
    <property type="entry name" value="PEPTIDYL-LYSINE N-ACETYLTRANSFERASE YJAB"/>
    <property type="match status" value="1"/>
</dbReference>
<evidence type="ECO:0000259" key="3">
    <source>
        <dbReference type="PROSITE" id="PS51186"/>
    </source>
</evidence>
<dbReference type="RefSeq" id="WP_100303566.1">
    <property type="nucleotide sequence ID" value="NZ_PGET01000001.1"/>
</dbReference>